<gene>
    <name evidence="4" type="ORF">Q5P01_004462</name>
</gene>
<dbReference type="Gene3D" id="2.40.50.40">
    <property type="match status" value="1"/>
</dbReference>
<evidence type="ECO:0000256" key="2">
    <source>
        <dbReference type="SAM" id="SignalP"/>
    </source>
</evidence>
<keyword evidence="2" id="KW-0732">Signal</keyword>
<feature type="chain" id="PRO_5041702093" description="Chemokine interleukin-8-like domain-containing protein" evidence="2">
    <location>
        <begin position="22"/>
        <end position="93"/>
    </location>
</feature>
<dbReference type="GO" id="GO:0008009">
    <property type="term" value="F:chemokine activity"/>
    <property type="evidence" value="ECO:0007669"/>
    <property type="project" value="InterPro"/>
</dbReference>
<dbReference type="SUPFAM" id="SSF54117">
    <property type="entry name" value="Interleukin 8-like chemokines"/>
    <property type="match status" value="1"/>
</dbReference>
<keyword evidence="1" id="KW-0202">Cytokine</keyword>
<accession>A0AA88NLC8</accession>
<dbReference type="EMBL" id="JAUPFM010000002">
    <property type="protein sequence ID" value="KAK2859842.1"/>
    <property type="molecule type" value="Genomic_DNA"/>
</dbReference>
<evidence type="ECO:0000256" key="1">
    <source>
        <dbReference type="ARBA" id="ARBA00022514"/>
    </source>
</evidence>
<dbReference type="Proteomes" id="UP001187415">
    <property type="component" value="Unassembled WGS sequence"/>
</dbReference>
<comment type="caution">
    <text evidence="4">The sequence shown here is derived from an EMBL/GenBank/DDBJ whole genome shotgun (WGS) entry which is preliminary data.</text>
</comment>
<name>A0AA88NLC8_CHASR</name>
<dbReference type="InterPro" id="IPR001811">
    <property type="entry name" value="Chemokine_IL8-like_dom"/>
</dbReference>
<evidence type="ECO:0000313" key="4">
    <source>
        <dbReference type="EMBL" id="KAK2859842.1"/>
    </source>
</evidence>
<dbReference type="GO" id="GO:0005615">
    <property type="term" value="C:extracellular space"/>
    <property type="evidence" value="ECO:0007669"/>
    <property type="project" value="UniProtKB-KW"/>
</dbReference>
<dbReference type="InterPro" id="IPR036048">
    <property type="entry name" value="Interleukin_8-like_sf"/>
</dbReference>
<proteinExistence type="predicted"/>
<reference evidence="4" key="1">
    <citation type="submission" date="2023-07" db="EMBL/GenBank/DDBJ databases">
        <title>Chromosome-level Genome Assembly of Striped Snakehead (Channa striata).</title>
        <authorList>
            <person name="Liu H."/>
        </authorList>
    </citation>
    <scope>NUCLEOTIDE SEQUENCE</scope>
    <source>
        <strain evidence="4">Gz</strain>
        <tissue evidence="4">Muscle</tissue>
    </source>
</reference>
<feature type="domain" description="Chemokine interleukin-8-like" evidence="3">
    <location>
        <begin position="38"/>
        <end position="91"/>
    </location>
</feature>
<feature type="signal peptide" evidence="2">
    <location>
        <begin position="1"/>
        <end position="21"/>
    </location>
</feature>
<organism evidence="4 5">
    <name type="scientific">Channa striata</name>
    <name type="common">Snakehead murrel</name>
    <name type="synonym">Ophicephalus striatus</name>
    <dbReference type="NCBI Taxonomy" id="64152"/>
    <lineage>
        <taxon>Eukaryota</taxon>
        <taxon>Metazoa</taxon>
        <taxon>Chordata</taxon>
        <taxon>Craniata</taxon>
        <taxon>Vertebrata</taxon>
        <taxon>Euteleostomi</taxon>
        <taxon>Actinopterygii</taxon>
        <taxon>Neopterygii</taxon>
        <taxon>Teleostei</taxon>
        <taxon>Neoteleostei</taxon>
        <taxon>Acanthomorphata</taxon>
        <taxon>Anabantaria</taxon>
        <taxon>Anabantiformes</taxon>
        <taxon>Channoidei</taxon>
        <taxon>Channidae</taxon>
        <taxon>Channa</taxon>
    </lineage>
</organism>
<protein>
    <recommendedName>
        <fullName evidence="3">Chemokine interleukin-8-like domain-containing protein</fullName>
    </recommendedName>
</protein>
<sequence>MSVRIVTVALLLLSLCLCSYCHPPGNRRHPSKVIVHPCCTRVSSADIRAEITGKHSSQKASGKCVEALIFPTTKGKACIDPSAEWVQKFIAEK</sequence>
<evidence type="ECO:0000313" key="5">
    <source>
        <dbReference type="Proteomes" id="UP001187415"/>
    </source>
</evidence>
<dbReference type="GO" id="GO:0006955">
    <property type="term" value="P:immune response"/>
    <property type="evidence" value="ECO:0007669"/>
    <property type="project" value="InterPro"/>
</dbReference>
<dbReference type="Pfam" id="PF00048">
    <property type="entry name" value="IL8"/>
    <property type="match status" value="1"/>
</dbReference>
<evidence type="ECO:0000259" key="3">
    <source>
        <dbReference type="Pfam" id="PF00048"/>
    </source>
</evidence>
<dbReference type="AlphaFoldDB" id="A0AA88NLC8"/>
<keyword evidence="5" id="KW-1185">Reference proteome</keyword>